<keyword evidence="5 9" id="KW-1133">Transmembrane helix</keyword>
<evidence type="ECO:0000256" key="7">
    <source>
        <dbReference type="ARBA" id="ARBA00023143"/>
    </source>
</evidence>
<dbReference type="InterPro" id="IPR022781">
    <property type="entry name" value="Flagellar_biosynth_FliO"/>
</dbReference>
<evidence type="ECO:0000313" key="11">
    <source>
        <dbReference type="Proteomes" id="UP001165541"/>
    </source>
</evidence>
<dbReference type="PANTHER" id="PTHR38766:SF1">
    <property type="entry name" value="FLAGELLAR PROTEIN FLIO"/>
    <property type="match status" value="1"/>
</dbReference>
<keyword evidence="11" id="KW-1185">Reference proteome</keyword>
<keyword evidence="4 9" id="KW-0812">Transmembrane</keyword>
<dbReference type="PANTHER" id="PTHR38766">
    <property type="entry name" value="FLAGELLAR PROTEIN FLIO"/>
    <property type="match status" value="1"/>
</dbReference>
<evidence type="ECO:0000256" key="9">
    <source>
        <dbReference type="SAM" id="Phobius"/>
    </source>
</evidence>
<dbReference type="Pfam" id="PF04347">
    <property type="entry name" value="FliO"/>
    <property type="match status" value="1"/>
</dbReference>
<name>A0ABT0YLX1_9BURK</name>
<dbReference type="RefSeq" id="WP_251777583.1">
    <property type="nucleotide sequence ID" value="NZ_JAMKFE010000004.1"/>
</dbReference>
<evidence type="ECO:0000256" key="4">
    <source>
        <dbReference type="ARBA" id="ARBA00022692"/>
    </source>
</evidence>
<protein>
    <submittedName>
        <fullName evidence="10">Flagellar biosynthetic protein FliO</fullName>
    </submittedName>
</protein>
<proteinExistence type="inferred from homology"/>
<evidence type="ECO:0000256" key="5">
    <source>
        <dbReference type="ARBA" id="ARBA00022989"/>
    </source>
</evidence>
<keyword evidence="6 9" id="KW-0472">Membrane</keyword>
<dbReference type="EMBL" id="JAMKFE010000004">
    <property type="protein sequence ID" value="MCM5679369.1"/>
    <property type="molecule type" value="Genomic_DNA"/>
</dbReference>
<feature type="transmembrane region" description="Helical" evidence="9">
    <location>
        <begin position="6"/>
        <end position="25"/>
    </location>
</feature>
<evidence type="ECO:0000256" key="8">
    <source>
        <dbReference type="ARBA" id="ARBA00037937"/>
    </source>
</evidence>
<gene>
    <name evidence="10" type="ORF">M8A51_07475</name>
</gene>
<evidence type="ECO:0000256" key="1">
    <source>
        <dbReference type="ARBA" id="ARBA00004117"/>
    </source>
</evidence>
<comment type="subcellular location">
    <subcellularLocation>
        <location evidence="1">Bacterial flagellum basal body</location>
    </subcellularLocation>
    <subcellularLocation>
        <location evidence="2">Cell membrane</location>
    </subcellularLocation>
</comment>
<comment type="similarity">
    <text evidence="8">Belongs to the FliO/MopB family.</text>
</comment>
<reference evidence="10" key="1">
    <citation type="submission" date="2022-05" db="EMBL/GenBank/DDBJ databases">
        <title>Schlegelella sp. nov., isolated from mangrove soil.</title>
        <authorList>
            <person name="Liu Y."/>
            <person name="Ge X."/>
            <person name="Liu W."/>
        </authorList>
    </citation>
    <scope>NUCLEOTIDE SEQUENCE</scope>
    <source>
        <strain evidence="10">S2-27</strain>
    </source>
</reference>
<keyword evidence="10" id="KW-0966">Cell projection</keyword>
<accession>A0ABT0YLX1</accession>
<keyword evidence="3" id="KW-1003">Cell membrane</keyword>
<sequence length="116" mass="12175">MSSAGTSALWFLFIIAMIPVALWLLKRSPVAGLGAMGTHQVTRVISTTGLGPGQRLVTVEVGEGEARQWLVLGVTAQAITTVHTLPAQPVPPAAPLQVPGLPASFSSLLNKVRKDR</sequence>
<keyword evidence="7" id="KW-0975">Bacterial flagellum</keyword>
<organism evidence="10 11">
    <name type="scientific">Caldimonas mangrovi</name>
    <dbReference type="NCBI Taxonomy" id="2944811"/>
    <lineage>
        <taxon>Bacteria</taxon>
        <taxon>Pseudomonadati</taxon>
        <taxon>Pseudomonadota</taxon>
        <taxon>Betaproteobacteria</taxon>
        <taxon>Burkholderiales</taxon>
        <taxon>Sphaerotilaceae</taxon>
        <taxon>Caldimonas</taxon>
    </lineage>
</organism>
<evidence type="ECO:0000313" key="10">
    <source>
        <dbReference type="EMBL" id="MCM5679369.1"/>
    </source>
</evidence>
<keyword evidence="10" id="KW-0969">Cilium</keyword>
<comment type="caution">
    <text evidence="10">The sequence shown here is derived from an EMBL/GenBank/DDBJ whole genome shotgun (WGS) entry which is preliminary data.</text>
</comment>
<evidence type="ECO:0000256" key="3">
    <source>
        <dbReference type="ARBA" id="ARBA00022475"/>
    </source>
</evidence>
<evidence type="ECO:0000256" key="6">
    <source>
        <dbReference type="ARBA" id="ARBA00023136"/>
    </source>
</evidence>
<keyword evidence="10" id="KW-0282">Flagellum</keyword>
<evidence type="ECO:0000256" key="2">
    <source>
        <dbReference type="ARBA" id="ARBA00004236"/>
    </source>
</evidence>
<dbReference type="Proteomes" id="UP001165541">
    <property type="component" value="Unassembled WGS sequence"/>
</dbReference>
<dbReference type="InterPro" id="IPR052205">
    <property type="entry name" value="FliO/MopB"/>
</dbReference>